<dbReference type="OrthoDB" id="262740at2"/>
<comment type="caution">
    <text evidence="1">The sequence shown here is derived from an EMBL/GenBank/DDBJ whole genome shotgun (WGS) entry which is preliminary data.</text>
</comment>
<evidence type="ECO:0000313" key="1">
    <source>
        <dbReference type="EMBL" id="KZL49167.1"/>
    </source>
</evidence>
<sequence>MSLGVNLTVLIGANVPKPAPRMLMEAFVQVEVTHSDEKPSGFQINFQVGRSGKSDQRDYQLINNPLIQPGNRVILIVTLNASAQVLMDGIITHQQFSPSMELGGSTFTITGEDVSVMMDLEEKSVEHPAQDEAIIVNQIISSYAKYGLIPKVIKPPLVDRPTINERIPVQQGTDLEYLQKLAQRFDYVFYVTPGPASGKNTAYWGPPMRKTSPQKALTVNMGTYTNVESINFQNNALSPSTVVGWVQDRKSNKIQSVQANTSDRQNLSQQPALNNRKLLRKTQFRETGRQALQAGSKAQAMVDSSTNEVLQVTGKLNTIRYGDLLELRGVVGLRGVGQTYDGLYYVKSVTHTLKKGEYQQSFTIVREGLGTTKRVLKV</sequence>
<name>A0A166J333_NODSP</name>
<evidence type="ECO:0008006" key="3">
    <source>
        <dbReference type="Google" id="ProtNLM"/>
    </source>
</evidence>
<protein>
    <recommendedName>
        <fullName evidence="3">Late control protein</fullName>
    </recommendedName>
</protein>
<accession>A0A166J333</accession>
<dbReference type="EMBL" id="LWAJ01000193">
    <property type="protein sequence ID" value="KZL49167.1"/>
    <property type="molecule type" value="Genomic_DNA"/>
</dbReference>
<dbReference type="AlphaFoldDB" id="A0A166J333"/>
<evidence type="ECO:0000313" key="2">
    <source>
        <dbReference type="Proteomes" id="UP000076555"/>
    </source>
</evidence>
<organism evidence="1 2">
    <name type="scientific">Nodularia spumigena CENA596</name>
    <dbReference type="NCBI Taxonomy" id="1819295"/>
    <lineage>
        <taxon>Bacteria</taxon>
        <taxon>Bacillati</taxon>
        <taxon>Cyanobacteriota</taxon>
        <taxon>Cyanophyceae</taxon>
        <taxon>Nostocales</taxon>
        <taxon>Nodulariaceae</taxon>
        <taxon>Nodularia</taxon>
    </lineage>
</organism>
<gene>
    <name evidence="1" type="ORF">A2T98_14220</name>
</gene>
<reference evidence="1 2" key="1">
    <citation type="submission" date="2016-04" db="EMBL/GenBank/DDBJ databases">
        <title>Draft Genome Assembly of the Bloom-forming Cyanobacterium Nodularia spumigena Strain CENA596 in Shrimp Production Ponds.</title>
        <authorList>
            <person name="Popin R.V."/>
            <person name="Rigonato J."/>
            <person name="Abreu V.A."/>
            <person name="Andreote A.P."/>
            <person name="Silveira S.B."/>
            <person name="Odebrecht C."/>
            <person name="Fiore M.F."/>
        </authorList>
    </citation>
    <scope>NUCLEOTIDE SEQUENCE [LARGE SCALE GENOMIC DNA]</scope>
    <source>
        <strain evidence="1 2">CENA596</strain>
    </source>
</reference>
<dbReference type="SUPFAM" id="SSF69279">
    <property type="entry name" value="Phage tail proteins"/>
    <property type="match status" value="1"/>
</dbReference>
<dbReference type="RefSeq" id="WP_063873331.1">
    <property type="nucleotide sequence ID" value="NZ_CAWMRI010000193.1"/>
</dbReference>
<proteinExistence type="predicted"/>
<dbReference type="Proteomes" id="UP000076555">
    <property type="component" value="Unassembled WGS sequence"/>
</dbReference>